<dbReference type="Gene3D" id="1.10.287.950">
    <property type="entry name" value="Methyl-accepting chemotaxis protein"/>
    <property type="match status" value="1"/>
</dbReference>
<sequence length="427" mass="45956">MKNKRQPHNLLSLTLFFFVLVIVLLPVAGAWVATLVIGDLTISTPTFWFIMLGSVVLALVVAHFFARIWLAPIRKVQNWMDGSEKGAAFPLDPKEANSAFGAFILSLHAGKKGTASLNGKDKQDNETAQIADQTAVVAAQLMATTGEATQATGDISTTFQEMASGAEETLNSVQAINTTASEIFFSLTEIAESIKFVTDSSKLAIEHSNKGNDVVEKITLQMGSIRDHVNHSIDVVGEMQEKSNQVGDIISLINDISNQTNLLALNAAIEAARAGEHGKGFSVVADEVRKLAEQTNQATGTIQNLMQEIQRGTTQVVEVIQLGGDSVQEGITLNKEVGKVFKDIYSNVDEVDEFIQDLSSAITDVTKNMNNVSTSLNNVSENTSQSTGHMQNVVAIAEQLHASMQEVSASASLLADIAEGLRKRVKQ</sequence>
<accession>A0ABT9VU31</accession>
<evidence type="ECO:0000313" key="5">
    <source>
        <dbReference type="EMBL" id="MDQ0164493.1"/>
    </source>
</evidence>
<keyword evidence="3" id="KW-0812">Transmembrane</keyword>
<name>A0ABT9VU31_9BACI</name>
<keyword evidence="1 2" id="KW-0807">Transducer</keyword>
<dbReference type="Proteomes" id="UP001235840">
    <property type="component" value="Unassembled WGS sequence"/>
</dbReference>
<evidence type="ECO:0000313" key="6">
    <source>
        <dbReference type="Proteomes" id="UP001235840"/>
    </source>
</evidence>
<dbReference type="PROSITE" id="PS50111">
    <property type="entry name" value="CHEMOTAXIS_TRANSDUC_2"/>
    <property type="match status" value="1"/>
</dbReference>
<feature type="domain" description="Methyl-accepting transducer" evidence="4">
    <location>
        <begin position="144"/>
        <end position="380"/>
    </location>
</feature>
<evidence type="ECO:0000256" key="2">
    <source>
        <dbReference type="PROSITE-ProRule" id="PRU00284"/>
    </source>
</evidence>
<feature type="transmembrane region" description="Helical" evidence="3">
    <location>
        <begin position="46"/>
        <end position="70"/>
    </location>
</feature>
<keyword evidence="3" id="KW-0472">Membrane</keyword>
<dbReference type="EMBL" id="JAUSTY010000001">
    <property type="protein sequence ID" value="MDQ0164493.1"/>
    <property type="molecule type" value="Genomic_DNA"/>
</dbReference>
<evidence type="ECO:0000259" key="4">
    <source>
        <dbReference type="PROSITE" id="PS50111"/>
    </source>
</evidence>
<dbReference type="SMART" id="SM00283">
    <property type="entry name" value="MA"/>
    <property type="match status" value="1"/>
</dbReference>
<dbReference type="PANTHER" id="PTHR32089:SF112">
    <property type="entry name" value="LYSOZYME-LIKE PROTEIN-RELATED"/>
    <property type="match status" value="1"/>
</dbReference>
<keyword evidence="6" id="KW-1185">Reference proteome</keyword>
<proteinExistence type="predicted"/>
<protein>
    <submittedName>
        <fullName evidence="5">Methyl-accepting chemotaxis protein</fullName>
    </submittedName>
</protein>
<organism evidence="5 6">
    <name type="scientific">Caldalkalibacillus horti</name>
    <dbReference type="NCBI Taxonomy" id="77523"/>
    <lineage>
        <taxon>Bacteria</taxon>
        <taxon>Bacillati</taxon>
        <taxon>Bacillota</taxon>
        <taxon>Bacilli</taxon>
        <taxon>Bacillales</taxon>
        <taxon>Bacillaceae</taxon>
        <taxon>Caldalkalibacillus</taxon>
    </lineage>
</organism>
<dbReference type="RefSeq" id="WP_307390154.1">
    <property type="nucleotide sequence ID" value="NZ_JAUSTY010000001.1"/>
</dbReference>
<dbReference type="InterPro" id="IPR004089">
    <property type="entry name" value="MCPsignal_dom"/>
</dbReference>
<dbReference type="SUPFAM" id="SSF58104">
    <property type="entry name" value="Methyl-accepting chemotaxis protein (MCP) signaling domain"/>
    <property type="match status" value="1"/>
</dbReference>
<dbReference type="PANTHER" id="PTHR32089">
    <property type="entry name" value="METHYL-ACCEPTING CHEMOTAXIS PROTEIN MCPB"/>
    <property type="match status" value="1"/>
</dbReference>
<evidence type="ECO:0000256" key="1">
    <source>
        <dbReference type="ARBA" id="ARBA00023224"/>
    </source>
</evidence>
<comment type="caution">
    <text evidence="5">The sequence shown here is derived from an EMBL/GenBank/DDBJ whole genome shotgun (WGS) entry which is preliminary data.</text>
</comment>
<evidence type="ECO:0000256" key="3">
    <source>
        <dbReference type="SAM" id="Phobius"/>
    </source>
</evidence>
<gene>
    <name evidence="5" type="ORF">J2S11_000392</name>
</gene>
<dbReference type="Pfam" id="PF00015">
    <property type="entry name" value="MCPsignal"/>
    <property type="match status" value="1"/>
</dbReference>
<reference evidence="5 6" key="1">
    <citation type="submission" date="2023-07" db="EMBL/GenBank/DDBJ databases">
        <title>Genomic Encyclopedia of Type Strains, Phase IV (KMG-IV): sequencing the most valuable type-strain genomes for metagenomic binning, comparative biology and taxonomic classification.</title>
        <authorList>
            <person name="Goeker M."/>
        </authorList>
    </citation>
    <scope>NUCLEOTIDE SEQUENCE [LARGE SCALE GENOMIC DNA]</scope>
    <source>
        <strain evidence="5 6">DSM 12751</strain>
    </source>
</reference>
<dbReference type="CDD" id="cd11386">
    <property type="entry name" value="MCP_signal"/>
    <property type="match status" value="1"/>
</dbReference>
<keyword evidence="3" id="KW-1133">Transmembrane helix</keyword>